<dbReference type="EMBL" id="VJWL01000003">
    <property type="protein sequence ID" value="TRW48368.1"/>
    <property type="molecule type" value="Genomic_DNA"/>
</dbReference>
<dbReference type="InterPro" id="IPR050789">
    <property type="entry name" value="Diverse_Enzym_Activities"/>
</dbReference>
<gene>
    <name evidence="3" type="ORF">FM042_09320</name>
</gene>
<accession>A0A552WZX3</accession>
<keyword evidence="4" id="KW-1185">Reference proteome</keyword>
<evidence type="ECO:0000256" key="1">
    <source>
        <dbReference type="SAM" id="Phobius"/>
    </source>
</evidence>
<proteinExistence type="predicted"/>
<dbReference type="InterPro" id="IPR012338">
    <property type="entry name" value="Beta-lactam/transpept-like"/>
</dbReference>
<dbReference type="OrthoDB" id="9814204at2"/>
<dbReference type="PANTHER" id="PTHR43283:SF14">
    <property type="entry name" value="BLL8153 PROTEIN"/>
    <property type="match status" value="1"/>
</dbReference>
<feature type="domain" description="Beta-lactamase-related" evidence="2">
    <location>
        <begin position="89"/>
        <end position="375"/>
    </location>
</feature>
<reference evidence="3 4" key="1">
    <citation type="submission" date="2019-07" db="EMBL/GenBank/DDBJ databases">
        <authorList>
            <person name="Yang M."/>
            <person name="Zhao D."/>
            <person name="Xiang H."/>
        </authorList>
    </citation>
    <scope>NUCLEOTIDE SEQUENCE [LARGE SCALE GENOMIC DNA]</scope>
    <source>
        <strain evidence="3 4">IM1326</strain>
    </source>
</reference>
<dbReference type="PANTHER" id="PTHR43283">
    <property type="entry name" value="BETA-LACTAMASE-RELATED"/>
    <property type="match status" value="1"/>
</dbReference>
<dbReference type="Proteomes" id="UP000320359">
    <property type="component" value="Unassembled WGS sequence"/>
</dbReference>
<evidence type="ECO:0000313" key="3">
    <source>
        <dbReference type="EMBL" id="TRW48368.1"/>
    </source>
</evidence>
<keyword evidence="1" id="KW-1133">Transmembrane helix</keyword>
<evidence type="ECO:0000259" key="2">
    <source>
        <dbReference type="Pfam" id="PF00144"/>
    </source>
</evidence>
<dbReference type="AlphaFoldDB" id="A0A552WZX3"/>
<keyword evidence="1" id="KW-0472">Membrane</keyword>
<evidence type="ECO:0000313" key="4">
    <source>
        <dbReference type="Proteomes" id="UP000320359"/>
    </source>
</evidence>
<dbReference type="InterPro" id="IPR001466">
    <property type="entry name" value="Beta-lactam-related"/>
</dbReference>
<organism evidence="3 4">
    <name type="scientific">Aliidiomarina halalkaliphila</name>
    <dbReference type="NCBI Taxonomy" id="2593535"/>
    <lineage>
        <taxon>Bacteria</taxon>
        <taxon>Pseudomonadati</taxon>
        <taxon>Pseudomonadota</taxon>
        <taxon>Gammaproteobacteria</taxon>
        <taxon>Alteromonadales</taxon>
        <taxon>Idiomarinaceae</taxon>
        <taxon>Aliidiomarina</taxon>
    </lineage>
</organism>
<feature type="transmembrane region" description="Helical" evidence="1">
    <location>
        <begin position="5"/>
        <end position="24"/>
    </location>
</feature>
<comment type="caution">
    <text evidence="3">The sequence shown here is derived from an EMBL/GenBank/DDBJ whole genome shotgun (WGS) entry which is preliminary data.</text>
</comment>
<dbReference type="Pfam" id="PF00144">
    <property type="entry name" value="Beta-lactamase"/>
    <property type="match status" value="1"/>
</dbReference>
<dbReference type="GO" id="GO:0016787">
    <property type="term" value="F:hydrolase activity"/>
    <property type="evidence" value="ECO:0007669"/>
    <property type="project" value="UniProtKB-KW"/>
</dbReference>
<dbReference type="Gene3D" id="3.40.710.10">
    <property type="entry name" value="DD-peptidase/beta-lactamase superfamily"/>
    <property type="match status" value="1"/>
</dbReference>
<dbReference type="RefSeq" id="WP_143236160.1">
    <property type="nucleotide sequence ID" value="NZ_VJWL01000003.1"/>
</dbReference>
<protein>
    <submittedName>
        <fullName evidence="3">Serine hydrolase</fullName>
    </submittedName>
</protein>
<keyword evidence="1" id="KW-0812">Transmembrane</keyword>
<name>A0A552WZX3_9GAMM</name>
<dbReference type="SUPFAM" id="SSF56601">
    <property type="entry name" value="beta-lactamase/transpeptidase-like"/>
    <property type="match status" value="1"/>
</dbReference>
<sequence length="404" mass="45119">MKRILIGLISIFIVIGLIFSGWYYRPWSPFSPASVRALDNPAEYVITFQRMDELLPSARITAQNPQPLPRNVQPLDITYEWNGEIRTLDDYLEEARVMGLTVLHEGQVVHQRFFHGADQATRFTSWSVGKSYVASLIAMALKNGLIDNLDDPAELYAPEYAGSYYGSVSLRHLLMMSAGVDFKEEYSPHRPSDVRPFFFNSFIMGRSPDRLARAFGANEQVPGEHFHYVSTNTQVLSAVVRNVYGGSLANVVEERIWTPLGMTADGTWLQHIAGDRGVAVGYCCLQATSEDYARMGQFYLQDGVWNGERLLPEGWVLEATRPVSPAHEASATLGYGPRGYGLHFWIPQGHNGEYFFAGVYGQYIWVDEVRGVVIAQNAGDPAWGRLSAETFTVMRAIAAAVSDK</sequence>
<keyword evidence="3" id="KW-0378">Hydrolase</keyword>